<evidence type="ECO:0000259" key="4">
    <source>
        <dbReference type="Pfam" id="PF13359"/>
    </source>
</evidence>
<feature type="domain" description="DDE Tnp4" evidence="4">
    <location>
        <begin position="467"/>
        <end position="642"/>
    </location>
</feature>
<evidence type="ECO:0000313" key="6">
    <source>
        <dbReference type="Proteomes" id="UP000823405"/>
    </source>
</evidence>
<feature type="region of interest" description="Disordered" evidence="3">
    <location>
        <begin position="681"/>
        <end position="711"/>
    </location>
</feature>
<comment type="cofactor">
    <cofactor evidence="1">
        <name>a divalent metal cation</name>
        <dbReference type="ChEBI" id="CHEBI:60240"/>
    </cofactor>
</comment>
<evidence type="ECO:0000256" key="3">
    <source>
        <dbReference type="SAM" id="MobiDB-lite"/>
    </source>
</evidence>
<feature type="compositionally biased region" description="Low complexity" evidence="3">
    <location>
        <begin position="827"/>
        <end position="837"/>
    </location>
</feature>
<dbReference type="OrthoDB" id="2408877at2759"/>
<accession>A0A9P6UEX9</accession>
<dbReference type="Pfam" id="PF13359">
    <property type="entry name" value="DDE_Tnp_4"/>
    <property type="match status" value="1"/>
</dbReference>
<evidence type="ECO:0000256" key="2">
    <source>
        <dbReference type="ARBA" id="ARBA00022723"/>
    </source>
</evidence>
<name>A0A9P6UEX9_9FUNG</name>
<proteinExistence type="predicted"/>
<evidence type="ECO:0000256" key="1">
    <source>
        <dbReference type="ARBA" id="ARBA00001968"/>
    </source>
</evidence>
<dbReference type="Proteomes" id="UP000823405">
    <property type="component" value="Unassembled WGS sequence"/>
</dbReference>
<reference evidence="5" key="1">
    <citation type="journal article" date="2020" name="Fungal Divers.">
        <title>Resolving the Mortierellaceae phylogeny through synthesis of multi-gene phylogenetics and phylogenomics.</title>
        <authorList>
            <person name="Vandepol N."/>
            <person name="Liber J."/>
            <person name="Desiro A."/>
            <person name="Na H."/>
            <person name="Kennedy M."/>
            <person name="Barry K."/>
            <person name="Grigoriev I.V."/>
            <person name="Miller A.N."/>
            <person name="O'Donnell K."/>
            <person name="Stajich J.E."/>
            <person name="Bonito G."/>
        </authorList>
    </citation>
    <scope>NUCLEOTIDE SEQUENCE</scope>
    <source>
        <strain evidence="5">NVP60</strain>
    </source>
</reference>
<feature type="compositionally biased region" description="Basic residues" evidence="3">
    <location>
        <begin position="325"/>
        <end position="346"/>
    </location>
</feature>
<evidence type="ECO:0000313" key="5">
    <source>
        <dbReference type="EMBL" id="KAG0285117.1"/>
    </source>
</evidence>
<feature type="compositionally biased region" description="Basic and acidic residues" evidence="3">
    <location>
        <begin position="812"/>
        <end position="825"/>
    </location>
</feature>
<dbReference type="InterPro" id="IPR027806">
    <property type="entry name" value="HARBI1_dom"/>
</dbReference>
<keyword evidence="6" id="KW-1185">Reference proteome</keyword>
<feature type="region of interest" description="Disordered" evidence="3">
    <location>
        <begin position="298"/>
        <end position="414"/>
    </location>
</feature>
<dbReference type="GO" id="GO:0046872">
    <property type="term" value="F:metal ion binding"/>
    <property type="evidence" value="ECO:0007669"/>
    <property type="project" value="UniProtKB-KW"/>
</dbReference>
<dbReference type="AlphaFoldDB" id="A0A9P6UEX9"/>
<dbReference type="EMBL" id="JAAAIN010003567">
    <property type="protein sequence ID" value="KAG0285117.1"/>
    <property type="molecule type" value="Genomic_DNA"/>
</dbReference>
<sequence length="849" mass="94395">MLSERKKLLALLSKRQQLEQEYEQTHSSFIQSQLDNMVPALINFFKCTDPADLAKKYPTTADMQAAADKQRYFASRKINVNPRAAQVYEQLRKNGTDTDYLEFVRMTKTAFISIVSSVLKQNPLYKHHSNGQESLEKQMAVTLWRMGHHGKDAGIGDASKIFGLSEGSIMKCTQRCMEALNGIAVDVVRWPSRGEKRTIKNRIRELAKPPSTTSISDGTDYCNAATPEDEPIDDAIGVLTCMKIVLHSRPIMTNPDEYLVPVPPRLLHAAAEWFAASGKKHWASIPIAESSLLAGHDWTDQDFDRPPTTCTTPTTAVTAAAPTMPKKRQKMTAKRTSKKAGAKGKGRGMDPDTETGNNKRKSRRVQTLSREDTQQDSSSLSTTPSSENSTPFTSASTATTTTNTTTTTTTASTSTSTMYPIETVVDNDATEAINATVDPAYTETPTDPAAIGPPTDISVIKSGGYVRRNYGYNVMLVCDSTTRVRLVEKMTPASWTDQQSLESSTLHNNSDIYFDEGEYLVSDGTFTLCDTILPVTPITPTSALPTSTTPAPTANEDFETRIKQEDVDPDMHDFEDDDKEEMEAQRRLYESLARIHKRALDCERMLKARFPSLLGVRVQIKDDQVGHDNVKSWIMACATIHNLVLADDTSFDPEWETQLDHWEELFHSHQEHQARYLWKANHKPQRRPARRSDPNNAVSGSEDPLSGDMNDAEAENISSVHAGCGLANAEISTMSPQPSSGPPVTAEVTHHPPLPPLVYGDELAREFNSRLVEKGSFRQNQVLGEADIAETLNRLSEAIRESNQAKVGTRTLHQEHHPQLQEHMEYQQQSQQVQQQQGASSHTHPSIMR</sequence>
<protein>
    <recommendedName>
        <fullName evidence="4">DDE Tnp4 domain-containing protein</fullName>
    </recommendedName>
</protein>
<feature type="compositionally biased region" description="Low complexity" evidence="3">
    <location>
        <begin position="375"/>
        <end position="414"/>
    </location>
</feature>
<feature type="region of interest" description="Disordered" evidence="3">
    <location>
        <begin position="804"/>
        <end position="849"/>
    </location>
</feature>
<comment type="caution">
    <text evidence="5">The sequence shown here is derived from an EMBL/GenBank/DDBJ whole genome shotgun (WGS) entry which is preliminary data.</text>
</comment>
<feature type="region of interest" description="Disordered" evidence="3">
    <location>
        <begin position="731"/>
        <end position="759"/>
    </location>
</feature>
<feature type="compositionally biased region" description="Low complexity" evidence="3">
    <location>
        <begin position="306"/>
        <end position="323"/>
    </location>
</feature>
<organism evidence="5 6">
    <name type="scientific">Linnemannia gamsii</name>
    <dbReference type="NCBI Taxonomy" id="64522"/>
    <lineage>
        <taxon>Eukaryota</taxon>
        <taxon>Fungi</taxon>
        <taxon>Fungi incertae sedis</taxon>
        <taxon>Mucoromycota</taxon>
        <taxon>Mortierellomycotina</taxon>
        <taxon>Mortierellomycetes</taxon>
        <taxon>Mortierellales</taxon>
        <taxon>Mortierellaceae</taxon>
        <taxon>Linnemannia</taxon>
    </lineage>
</organism>
<keyword evidence="2" id="KW-0479">Metal-binding</keyword>
<feature type="compositionally biased region" description="Polar residues" evidence="3">
    <location>
        <begin position="838"/>
        <end position="849"/>
    </location>
</feature>
<gene>
    <name evidence="5" type="ORF">BGZ97_007927</name>
</gene>